<dbReference type="EMBL" id="AHNQ02000057">
    <property type="protein sequence ID" value="EKO22779.1"/>
    <property type="molecule type" value="Genomic_DNA"/>
</dbReference>
<dbReference type="AlphaFoldDB" id="A0A0F6H3L4"/>
<dbReference type="Proteomes" id="UP000006324">
    <property type="component" value="Unassembled WGS sequence"/>
</dbReference>
<comment type="caution">
    <text evidence="1">The sequence shown here is derived from an EMBL/GenBank/DDBJ whole genome shotgun (WGS) entry which is preliminary data.</text>
</comment>
<protein>
    <submittedName>
        <fullName evidence="1">Uncharacterized protein</fullName>
    </submittedName>
</protein>
<proteinExistence type="predicted"/>
<sequence>MKIQRDSSESESFERINLISFLERIESMKLILTYGLKYEISSKMEDFGFF</sequence>
<organism evidence="1 2">
    <name type="scientific">Leptospira interrogans str. UI 12621</name>
    <dbReference type="NCBI Taxonomy" id="1049937"/>
    <lineage>
        <taxon>Bacteria</taxon>
        <taxon>Pseudomonadati</taxon>
        <taxon>Spirochaetota</taxon>
        <taxon>Spirochaetia</taxon>
        <taxon>Leptospirales</taxon>
        <taxon>Leptospiraceae</taxon>
        <taxon>Leptospira</taxon>
    </lineage>
</organism>
<gene>
    <name evidence="1" type="ORF">LEP1GSC104_1485</name>
</gene>
<name>A0A0F6H3L4_LEPIR</name>
<reference evidence="1 2" key="1">
    <citation type="submission" date="2012-09" db="EMBL/GenBank/DDBJ databases">
        <authorList>
            <person name="Harkins D.M."/>
            <person name="Durkin A.S."/>
            <person name="Brinkac L.M."/>
            <person name="Selengut J.D."/>
            <person name="Sanka R."/>
            <person name="DePew J."/>
            <person name="Purushe J."/>
            <person name="Chanthongthip A."/>
            <person name="Lattana O."/>
            <person name="Phetsouvanh R."/>
            <person name="Newton P.N."/>
            <person name="Vinetz J.M."/>
            <person name="Sutton G.G."/>
            <person name="Nelson W.C."/>
            <person name="Fouts D.E."/>
        </authorList>
    </citation>
    <scope>NUCLEOTIDE SEQUENCE [LARGE SCALE GENOMIC DNA]</scope>
    <source>
        <strain evidence="1 2">UI 12621</strain>
    </source>
</reference>
<accession>A0A0F6H3L4</accession>
<evidence type="ECO:0000313" key="1">
    <source>
        <dbReference type="EMBL" id="EKO22779.1"/>
    </source>
</evidence>
<evidence type="ECO:0000313" key="2">
    <source>
        <dbReference type="Proteomes" id="UP000006324"/>
    </source>
</evidence>